<name>A0ABU4SQW9_9GAMM</name>
<dbReference type="PANTHER" id="PTHR33840">
    <property type="match status" value="1"/>
</dbReference>
<proteinExistence type="predicted"/>
<evidence type="ECO:0000313" key="2">
    <source>
        <dbReference type="EMBL" id="MDX8001058.1"/>
    </source>
</evidence>
<dbReference type="EMBL" id="VCDP01000125">
    <property type="protein sequence ID" value="MDX8001058.1"/>
    <property type="molecule type" value="Genomic_DNA"/>
</dbReference>
<dbReference type="RefSeq" id="WP_319927753.1">
    <property type="nucleotide sequence ID" value="NZ_VCDP01000125.1"/>
</dbReference>
<gene>
    <name evidence="2" type="ORF">FE394_18145</name>
</gene>
<sequence length="655" mass="73231">MSKLEPLDCLDCQKILKHWIEFQLVDEQGEPLAGIPYKLKIRGKKRLERTGTTDGNGVLRETELSPMPVTLTVAAQPLADKVTQCAARPDTGKAGNLQVRENSYYGGHAYHYIPLGGISDAYPKVTGWKEETLKASEHFKDSTLTGFTAHPLNRRYVLEIQAIESGINLIIGVFFDGTGNNVNNTDERLCAAEKNDLTPDQYDKFMCSFNQYGKPGDVSRLSYDNYYTNVHFLYKIYNDSKLDENSRQIKVYIEGVGTISGESDHVWGYMSGRGDAGVITKTDIAIQKIKIELSGLLKEVKDNIKSLRFDIIGFSRGAASSRHFANRILNKDADLLNALNECFTNRRYLAKSLYPTGKTRFLGIYDTVSAVAVANNNFNPHKSYTTGSDVKISLPPHLNIAQHVFHITAQNECRYNFSLNSVKPHWPELELPGAHADVGGGYDPVGDERLCITRPKMIPTSGIKVIPDNNLPVYKDVQKELSLLKKSLTIGPLITDENARIVTWRDESSALAMQRSGLINVVAAAVLTRTIKNDWSKVGMLVMQDAAQEAGLVFNKPDDKDSNYQLPAELQPLVEKAIAQGRAIRQGQQPEPFTPEELDLVWSKYTHFSAHWNGVKMKDNKIQGDAYPAEIIYANRPNDNWRRAIFDNNGKDISK</sequence>
<comment type="caution">
    <text evidence="2">The sequence shown here is derived from an EMBL/GenBank/DDBJ whole genome shotgun (WGS) entry which is preliminary data.</text>
</comment>
<evidence type="ECO:0000313" key="3">
    <source>
        <dbReference type="Proteomes" id="UP001271640"/>
    </source>
</evidence>
<evidence type="ECO:0000259" key="1">
    <source>
        <dbReference type="Pfam" id="PF09994"/>
    </source>
</evidence>
<reference evidence="3" key="1">
    <citation type="journal article" date="2024" name="Toxins">
        <title>Genome Sequence Analysis of Native Xenorhabdus Strains Isolated from Entomopathogenic Nematodes in Argentina.</title>
        <authorList>
            <person name="Palma L."/>
            <person name="Frizzo L."/>
            <person name="Kaiser S."/>
            <person name="Berry C."/>
            <person name="Caballero P."/>
            <person name="Bode H.B."/>
            <person name="Del Valle E.E."/>
        </authorList>
    </citation>
    <scope>NUCLEOTIDE SEQUENCE [LARGE SCALE GENOMIC DNA]</scope>
    <source>
        <strain evidence="3">Reich</strain>
    </source>
</reference>
<protein>
    <submittedName>
        <fullName evidence="2">DUF2235 domain-containing protein</fullName>
    </submittedName>
</protein>
<dbReference type="PANTHER" id="PTHR33840:SF1">
    <property type="entry name" value="TLE1 PHOSPHOLIPASE DOMAIN-CONTAINING PROTEIN"/>
    <property type="match status" value="1"/>
</dbReference>
<dbReference type="InterPro" id="IPR018712">
    <property type="entry name" value="Tle1-like_cat"/>
</dbReference>
<accession>A0ABU4SQW9</accession>
<dbReference type="Pfam" id="PF09994">
    <property type="entry name" value="T6SS_Tle1-like_cat"/>
    <property type="match status" value="1"/>
</dbReference>
<dbReference type="Proteomes" id="UP001271640">
    <property type="component" value="Unassembled WGS sequence"/>
</dbReference>
<organism evidence="2 3">
    <name type="scientific">Xenorhabdus littoralis</name>
    <dbReference type="NCBI Taxonomy" id="2582835"/>
    <lineage>
        <taxon>Bacteria</taxon>
        <taxon>Pseudomonadati</taxon>
        <taxon>Pseudomonadota</taxon>
        <taxon>Gammaproteobacteria</taxon>
        <taxon>Enterobacterales</taxon>
        <taxon>Morganellaceae</taxon>
        <taxon>Xenorhabdus</taxon>
    </lineage>
</organism>
<feature type="domain" description="T6SS Phospholipase effector Tle1-like catalytic" evidence="1">
    <location>
        <begin position="355"/>
        <end position="445"/>
    </location>
</feature>
<keyword evidence="3" id="KW-1185">Reference proteome</keyword>